<keyword evidence="2" id="KW-0804">Transcription</keyword>
<organism evidence="4 5">
    <name type="scientific">Artemisia annua</name>
    <name type="common">Sweet wormwood</name>
    <dbReference type="NCBI Taxonomy" id="35608"/>
    <lineage>
        <taxon>Eukaryota</taxon>
        <taxon>Viridiplantae</taxon>
        <taxon>Streptophyta</taxon>
        <taxon>Embryophyta</taxon>
        <taxon>Tracheophyta</taxon>
        <taxon>Spermatophyta</taxon>
        <taxon>Magnoliopsida</taxon>
        <taxon>eudicotyledons</taxon>
        <taxon>Gunneridae</taxon>
        <taxon>Pentapetalae</taxon>
        <taxon>asterids</taxon>
        <taxon>campanulids</taxon>
        <taxon>Asterales</taxon>
        <taxon>Asteraceae</taxon>
        <taxon>Asteroideae</taxon>
        <taxon>Anthemideae</taxon>
        <taxon>Artemisiinae</taxon>
        <taxon>Artemisia</taxon>
    </lineage>
</organism>
<dbReference type="EMBL" id="PKPP01012012">
    <property type="protein sequence ID" value="PWA43112.1"/>
    <property type="molecule type" value="Genomic_DNA"/>
</dbReference>
<evidence type="ECO:0000256" key="2">
    <source>
        <dbReference type="ARBA" id="ARBA00023163"/>
    </source>
</evidence>
<dbReference type="GO" id="GO:0003682">
    <property type="term" value="F:chromatin binding"/>
    <property type="evidence" value="ECO:0007669"/>
    <property type="project" value="TreeGrafter"/>
</dbReference>
<evidence type="ECO:0000256" key="3">
    <source>
        <dbReference type="SAM" id="SignalP"/>
    </source>
</evidence>
<dbReference type="GO" id="GO:0005634">
    <property type="term" value="C:nucleus"/>
    <property type="evidence" value="ECO:0007669"/>
    <property type="project" value="TreeGrafter"/>
</dbReference>
<keyword evidence="3" id="KW-0732">Signal</keyword>
<protein>
    <submittedName>
        <fullName evidence="4">Uncharacterized protein</fullName>
    </submittedName>
</protein>
<reference evidence="4 5" key="1">
    <citation type="journal article" date="2018" name="Mol. Plant">
        <title>The genome of Artemisia annua provides insight into the evolution of Asteraceae family and artemisinin biosynthesis.</title>
        <authorList>
            <person name="Shen Q."/>
            <person name="Zhang L."/>
            <person name="Liao Z."/>
            <person name="Wang S."/>
            <person name="Yan T."/>
            <person name="Shi P."/>
            <person name="Liu M."/>
            <person name="Fu X."/>
            <person name="Pan Q."/>
            <person name="Wang Y."/>
            <person name="Lv Z."/>
            <person name="Lu X."/>
            <person name="Zhang F."/>
            <person name="Jiang W."/>
            <person name="Ma Y."/>
            <person name="Chen M."/>
            <person name="Hao X."/>
            <person name="Li L."/>
            <person name="Tang Y."/>
            <person name="Lv G."/>
            <person name="Zhou Y."/>
            <person name="Sun X."/>
            <person name="Brodelius P.E."/>
            <person name="Rose J.K.C."/>
            <person name="Tang K."/>
        </authorList>
    </citation>
    <scope>NUCLEOTIDE SEQUENCE [LARGE SCALE GENOMIC DNA]</scope>
    <source>
        <strain evidence="5">cv. Huhao1</strain>
        <tissue evidence="4">Leaf</tissue>
    </source>
</reference>
<dbReference type="SUPFAM" id="SSF82199">
    <property type="entry name" value="SET domain"/>
    <property type="match status" value="1"/>
</dbReference>
<dbReference type="InterPro" id="IPR045318">
    <property type="entry name" value="EZH1/2-like"/>
</dbReference>
<dbReference type="GO" id="GO:0046976">
    <property type="term" value="F:histone H3K27 methyltransferase activity"/>
    <property type="evidence" value="ECO:0007669"/>
    <property type="project" value="TreeGrafter"/>
</dbReference>
<evidence type="ECO:0000256" key="1">
    <source>
        <dbReference type="ARBA" id="ARBA00023015"/>
    </source>
</evidence>
<dbReference type="InterPro" id="IPR046341">
    <property type="entry name" value="SET_dom_sf"/>
</dbReference>
<evidence type="ECO:0000313" key="5">
    <source>
        <dbReference type="Proteomes" id="UP000245207"/>
    </source>
</evidence>
<dbReference type="STRING" id="35608.A0A2U1L268"/>
<keyword evidence="5" id="KW-1185">Reference proteome</keyword>
<dbReference type="Proteomes" id="UP000245207">
    <property type="component" value="Unassembled WGS sequence"/>
</dbReference>
<dbReference type="GO" id="GO:0031507">
    <property type="term" value="P:heterochromatin formation"/>
    <property type="evidence" value="ECO:0007669"/>
    <property type="project" value="TreeGrafter"/>
</dbReference>
<feature type="signal peptide" evidence="3">
    <location>
        <begin position="1"/>
        <end position="23"/>
    </location>
</feature>
<proteinExistence type="predicted"/>
<dbReference type="Gene3D" id="2.170.270.10">
    <property type="entry name" value="SET domain"/>
    <property type="match status" value="1"/>
</dbReference>
<dbReference type="PANTHER" id="PTHR45747">
    <property type="entry name" value="HISTONE-LYSINE N-METHYLTRANSFERASE E(Z)"/>
    <property type="match status" value="1"/>
</dbReference>
<dbReference type="AlphaFoldDB" id="A0A2U1L268"/>
<sequence>MGVMKFSWLNLMLAAREYSYSSAAKDDYIGEYTGELISDDELDVRGKLYKKANTSSYLFNLNDQASAFDI</sequence>
<evidence type="ECO:0000313" key="4">
    <source>
        <dbReference type="EMBL" id="PWA43112.1"/>
    </source>
</evidence>
<dbReference type="OrthoDB" id="6141102at2759"/>
<gene>
    <name evidence="4" type="ORF">CTI12_AA538850</name>
</gene>
<comment type="caution">
    <text evidence="4">The sequence shown here is derived from an EMBL/GenBank/DDBJ whole genome shotgun (WGS) entry which is preliminary data.</text>
</comment>
<name>A0A2U1L268_ARTAN</name>
<keyword evidence="1" id="KW-0805">Transcription regulation</keyword>
<feature type="chain" id="PRO_5015761941" evidence="3">
    <location>
        <begin position="24"/>
        <end position="70"/>
    </location>
</feature>
<accession>A0A2U1L268</accession>
<dbReference type="PANTHER" id="PTHR45747:SF4">
    <property type="entry name" value="HISTONE-LYSINE N-METHYLTRANSFERASE E(Z)"/>
    <property type="match status" value="1"/>
</dbReference>